<reference evidence="8 9" key="1">
    <citation type="submission" date="2024-06" db="EMBL/GenBank/DDBJ databases">
        <title>The Natural Products Discovery Center: Release of the First 8490 Sequenced Strains for Exploring Actinobacteria Biosynthetic Diversity.</title>
        <authorList>
            <person name="Kalkreuter E."/>
            <person name="Kautsar S.A."/>
            <person name="Yang D."/>
            <person name="Bader C.D."/>
            <person name="Teijaro C.N."/>
            <person name="Fluegel L."/>
            <person name="Davis C.M."/>
            <person name="Simpson J.R."/>
            <person name="Lauterbach L."/>
            <person name="Steele A.D."/>
            <person name="Gui C."/>
            <person name="Meng S."/>
            <person name="Li G."/>
            <person name="Viehrig K."/>
            <person name="Ye F."/>
            <person name="Su P."/>
            <person name="Kiefer A.F."/>
            <person name="Nichols A."/>
            <person name="Cepeda A.J."/>
            <person name="Yan W."/>
            <person name="Fan B."/>
            <person name="Jiang Y."/>
            <person name="Adhikari A."/>
            <person name="Zheng C.-J."/>
            <person name="Schuster L."/>
            <person name="Cowan T.M."/>
            <person name="Smanski M.J."/>
            <person name="Chevrette M.G."/>
            <person name="De Carvalho L.P.S."/>
            <person name="Shen B."/>
        </authorList>
    </citation>
    <scope>NUCLEOTIDE SEQUENCE [LARGE SCALE GENOMIC DNA]</scope>
    <source>
        <strain evidence="8 9">NPDC050100</strain>
    </source>
</reference>
<comment type="caution">
    <text evidence="8">The sequence shown here is derived from an EMBL/GenBank/DDBJ whole genome shotgun (WGS) entry which is preliminary data.</text>
</comment>
<dbReference type="PANTHER" id="PTHR34820">
    <property type="entry name" value="INNER MEMBRANE PROTEIN YEBZ"/>
    <property type="match status" value="1"/>
</dbReference>
<feature type="transmembrane region" description="Helical" evidence="6">
    <location>
        <begin position="431"/>
        <end position="454"/>
    </location>
</feature>
<feature type="transmembrane region" description="Helical" evidence="6">
    <location>
        <begin position="309"/>
        <end position="330"/>
    </location>
</feature>
<dbReference type="Proteomes" id="UP001551675">
    <property type="component" value="Unassembled WGS sequence"/>
</dbReference>
<feature type="transmembrane region" description="Helical" evidence="6">
    <location>
        <begin position="206"/>
        <end position="225"/>
    </location>
</feature>
<proteinExistence type="predicted"/>
<feature type="transmembrane region" description="Helical" evidence="6">
    <location>
        <begin position="270"/>
        <end position="288"/>
    </location>
</feature>
<feature type="transmembrane region" description="Helical" evidence="6">
    <location>
        <begin position="148"/>
        <end position="168"/>
    </location>
</feature>
<keyword evidence="4 6" id="KW-1133">Transmembrane helix</keyword>
<feature type="transmembrane region" description="Helical" evidence="6">
    <location>
        <begin position="528"/>
        <end position="551"/>
    </location>
</feature>
<evidence type="ECO:0000256" key="1">
    <source>
        <dbReference type="ARBA" id="ARBA00004651"/>
    </source>
</evidence>
<gene>
    <name evidence="8" type="ORF">AB0I59_31785</name>
</gene>
<dbReference type="Pfam" id="PF05425">
    <property type="entry name" value="CopD"/>
    <property type="match status" value="1"/>
</dbReference>
<dbReference type="InterPro" id="IPR032694">
    <property type="entry name" value="CopC/D"/>
</dbReference>
<evidence type="ECO:0000313" key="8">
    <source>
        <dbReference type="EMBL" id="MEV0973208.1"/>
    </source>
</evidence>
<evidence type="ECO:0000256" key="3">
    <source>
        <dbReference type="ARBA" id="ARBA00022692"/>
    </source>
</evidence>
<feature type="transmembrane region" description="Helical" evidence="6">
    <location>
        <begin position="466"/>
        <end position="487"/>
    </location>
</feature>
<dbReference type="EMBL" id="JBFALK010000020">
    <property type="protein sequence ID" value="MEV0973208.1"/>
    <property type="molecule type" value="Genomic_DNA"/>
</dbReference>
<sequence length="608" mass="62527">MTFPPARLQEHPRERPDVGPGVLTVALFAVAAFGVLGLALWFGGGTPRPAIEGLPAPDVVTMVGLPAVRLLHDVCAVATVGTLLVSLWAPAEQAGRIARSAGPWALGWAASAALTEVLTLSDFLALPVPETLSSGVLPTFVFHIPQGQAFTLVGLLALVIAAGAYLPLGTGARAGLTGLGVLAVLPPAYVGHSASAADHNLAVSSLMLHIAAVTLWVGGLYGLVTRLRGPVAAVRRFSALALCCFTAAGFSGLVNAWIRVGDPTQLWQSRYGLLVLAKIAALAALGWFGWRHRRRTIVALSSGGGSRPFLRLATGEIGVMAATLGLAVALSRTAPPEASGGVGHQHELLGYVLAPFTPGGLLTVIRPDPIVLFAVVGAAVAYLVRVRRLAGGWPAGRTVAWLIGSLVLLYGLAGGVAAYGPAVFSGHAAQYALVGTAGPALLALGAPLSLRLAVVSRPLSHPLTALGLYAAPYLLLYLTGCFDLAQSSLAVRLVAQAVVVVTGTLFFAVALGVDPLPRAIGVSIRVRTLLGAAAVQVWIALLLFTGPPQGAGWYALLDLPWAPERAGDQRFGALLGPGISLAVIIVLLALLLGRSRAARRRLADQKGG</sequence>
<feature type="transmembrane region" description="Helical" evidence="6">
    <location>
        <begin position="21"/>
        <end position="42"/>
    </location>
</feature>
<keyword evidence="3 6" id="KW-0812">Transmembrane</keyword>
<protein>
    <submittedName>
        <fullName evidence="8">Cytochrome c oxidase assembly protein</fullName>
    </submittedName>
</protein>
<feature type="transmembrane region" description="Helical" evidence="6">
    <location>
        <begin position="103"/>
        <end position="128"/>
    </location>
</feature>
<evidence type="ECO:0000256" key="4">
    <source>
        <dbReference type="ARBA" id="ARBA00022989"/>
    </source>
</evidence>
<keyword evidence="9" id="KW-1185">Reference proteome</keyword>
<feature type="transmembrane region" description="Helical" evidence="6">
    <location>
        <begin position="370"/>
        <end position="386"/>
    </location>
</feature>
<feature type="domain" description="Copper resistance protein D" evidence="7">
    <location>
        <begin position="232"/>
        <end position="330"/>
    </location>
</feature>
<dbReference type="InterPro" id="IPR019108">
    <property type="entry name" value="Caa3_assmbl_CtaG-rel"/>
</dbReference>
<organism evidence="8 9">
    <name type="scientific">Microtetraspora glauca</name>
    <dbReference type="NCBI Taxonomy" id="1996"/>
    <lineage>
        <taxon>Bacteria</taxon>
        <taxon>Bacillati</taxon>
        <taxon>Actinomycetota</taxon>
        <taxon>Actinomycetes</taxon>
        <taxon>Streptosporangiales</taxon>
        <taxon>Streptosporangiaceae</taxon>
        <taxon>Microtetraspora</taxon>
    </lineage>
</organism>
<keyword evidence="2" id="KW-1003">Cell membrane</keyword>
<dbReference type="InterPro" id="IPR008457">
    <property type="entry name" value="Cu-R_CopD_dom"/>
</dbReference>
<evidence type="ECO:0000256" key="5">
    <source>
        <dbReference type="ARBA" id="ARBA00023136"/>
    </source>
</evidence>
<feature type="transmembrane region" description="Helical" evidence="6">
    <location>
        <begin position="175"/>
        <end position="194"/>
    </location>
</feature>
<evidence type="ECO:0000313" key="9">
    <source>
        <dbReference type="Proteomes" id="UP001551675"/>
    </source>
</evidence>
<feature type="transmembrane region" description="Helical" evidence="6">
    <location>
        <begin position="571"/>
        <end position="592"/>
    </location>
</feature>
<evidence type="ECO:0000259" key="7">
    <source>
        <dbReference type="Pfam" id="PF05425"/>
    </source>
</evidence>
<evidence type="ECO:0000256" key="2">
    <source>
        <dbReference type="ARBA" id="ARBA00022475"/>
    </source>
</evidence>
<keyword evidence="5 6" id="KW-0472">Membrane</keyword>
<feature type="transmembrane region" description="Helical" evidence="6">
    <location>
        <begin position="493"/>
        <end position="516"/>
    </location>
</feature>
<dbReference type="Pfam" id="PF09678">
    <property type="entry name" value="Caa3_CtaG"/>
    <property type="match status" value="1"/>
</dbReference>
<evidence type="ECO:0000256" key="6">
    <source>
        <dbReference type="SAM" id="Phobius"/>
    </source>
</evidence>
<accession>A0ABV3GNL3</accession>
<feature type="transmembrane region" description="Helical" evidence="6">
    <location>
        <begin position="70"/>
        <end position="91"/>
    </location>
</feature>
<feature type="transmembrane region" description="Helical" evidence="6">
    <location>
        <begin position="237"/>
        <end position="258"/>
    </location>
</feature>
<comment type="subcellular location">
    <subcellularLocation>
        <location evidence="1">Cell membrane</location>
        <topology evidence="1">Multi-pass membrane protein</topology>
    </subcellularLocation>
</comment>
<feature type="transmembrane region" description="Helical" evidence="6">
    <location>
        <begin position="398"/>
        <end position="419"/>
    </location>
</feature>
<dbReference type="RefSeq" id="WP_358138716.1">
    <property type="nucleotide sequence ID" value="NZ_JBFALK010000020.1"/>
</dbReference>
<dbReference type="PANTHER" id="PTHR34820:SF4">
    <property type="entry name" value="INNER MEMBRANE PROTEIN YEBZ"/>
    <property type="match status" value="1"/>
</dbReference>
<name>A0ABV3GNL3_MICGL</name>